<feature type="compositionally biased region" description="Low complexity" evidence="1">
    <location>
        <begin position="215"/>
        <end position="247"/>
    </location>
</feature>
<evidence type="ECO:0000256" key="1">
    <source>
        <dbReference type="SAM" id="MobiDB-lite"/>
    </source>
</evidence>
<evidence type="ECO:0000313" key="4">
    <source>
        <dbReference type="Proteomes" id="UP001183643"/>
    </source>
</evidence>
<protein>
    <recommendedName>
        <fullName evidence="5">DUF2637 domain-containing protein</fullName>
    </recommendedName>
</protein>
<dbReference type="RefSeq" id="WP_310362200.1">
    <property type="nucleotide sequence ID" value="NZ_JAVDYB010000001.1"/>
</dbReference>
<proteinExistence type="predicted"/>
<accession>A0AAE3YJP6</accession>
<dbReference type="Proteomes" id="UP001183643">
    <property type="component" value="Unassembled WGS sequence"/>
</dbReference>
<evidence type="ECO:0000313" key="3">
    <source>
        <dbReference type="EMBL" id="MDR7273609.1"/>
    </source>
</evidence>
<reference evidence="3" key="1">
    <citation type="submission" date="2023-07" db="EMBL/GenBank/DDBJ databases">
        <title>Sequencing the genomes of 1000 actinobacteria strains.</title>
        <authorList>
            <person name="Klenk H.-P."/>
        </authorList>
    </citation>
    <scope>NUCLEOTIDE SEQUENCE</scope>
    <source>
        <strain evidence="3">DSM 44707</strain>
    </source>
</reference>
<feature type="transmembrane region" description="Helical" evidence="2">
    <location>
        <begin position="55"/>
        <end position="77"/>
    </location>
</feature>
<gene>
    <name evidence="3" type="ORF">J2S41_000387</name>
</gene>
<feature type="transmembrane region" description="Helical" evidence="2">
    <location>
        <begin position="12"/>
        <end position="35"/>
    </location>
</feature>
<organism evidence="3 4">
    <name type="scientific">Catenuloplanes atrovinosus</name>
    <dbReference type="NCBI Taxonomy" id="137266"/>
    <lineage>
        <taxon>Bacteria</taxon>
        <taxon>Bacillati</taxon>
        <taxon>Actinomycetota</taxon>
        <taxon>Actinomycetes</taxon>
        <taxon>Micromonosporales</taxon>
        <taxon>Micromonosporaceae</taxon>
        <taxon>Catenuloplanes</taxon>
    </lineage>
</organism>
<keyword evidence="2" id="KW-0472">Membrane</keyword>
<keyword evidence="4" id="KW-1185">Reference proteome</keyword>
<feature type="transmembrane region" description="Helical" evidence="2">
    <location>
        <begin position="89"/>
        <end position="108"/>
    </location>
</feature>
<feature type="region of interest" description="Disordered" evidence="1">
    <location>
        <begin position="151"/>
        <end position="282"/>
    </location>
</feature>
<name>A0AAE3YJP6_9ACTN</name>
<comment type="caution">
    <text evidence="3">The sequence shown here is derived from an EMBL/GenBank/DDBJ whole genome shotgun (WGS) entry which is preliminary data.</text>
</comment>
<evidence type="ECO:0008006" key="5">
    <source>
        <dbReference type="Google" id="ProtNLM"/>
    </source>
</evidence>
<evidence type="ECO:0000256" key="2">
    <source>
        <dbReference type="SAM" id="Phobius"/>
    </source>
</evidence>
<sequence>MLMKPQSGEPRLALYASWAVLAASFGLSASSWIALARVAGFNDELTIPGAGVTLASAWLMPVAADGYVVVALVLWMAPVPERVAAFARWNTYAAAGVGIVAQSAYHFLSTLSTNQEAWRVGLAAFVGALPPIFAGLAVHMRALLRRESGTSTIAADSGPTPKSTATHAAMDSTEPVHPAAAPAEPGSRPATDSPPAAPARPSSPVELAPIPAPGPADSAPDSTTAAPATPHTVTVPAPTVTPALLATRKPSPRPAGPLAPSPADTSVTERDAAQPPTPDVDPALLAQGTRFAQRYRAEHGEPINAAKLAARLQVNSREAARVLRALESVNPSAVRPAVNGRPVAPGDLSRR</sequence>
<feature type="compositionally biased region" description="Polar residues" evidence="1">
    <location>
        <begin position="151"/>
        <end position="166"/>
    </location>
</feature>
<feature type="compositionally biased region" description="Low complexity" evidence="1">
    <location>
        <begin position="175"/>
        <end position="204"/>
    </location>
</feature>
<keyword evidence="2" id="KW-1133">Transmembrane helix</keyword>
<dbReference type="AlphaFoldDB" id="A0AAE3YJP6"/>
<keyword evidence="2" id="KW-0812">Transmembrane</keyword>
<feature type="transmembrane region" description="Helical" evidence="2">
    <location>
        <begin position="120"/>
        <end position="138"/>
    </location>
</feature>
<dbReference type="EMBL" id="JAVDYB010000001">
    <property type="protein sequence ID" value="MDR7273609.1"/>
    <property type="molecule type" value="Genomic_DNA"/>
</dbReference>